<dbReference type="PANTHER" id="PTHR23028:SF53">
    <property type="entry name" value="ACYL_TRANSF_3 DOMAIN-CONTAINING PROTEIN"/>
    <property type="match status" value="1"/>
</dbReference>
<keyword evidence="1" id="KW-0812">Transmembrane</keyword>
<reference evidence="4 5" key="1">
    <citation type="submission" date="2023-08" db="EMBL/GenBank/DDBJ databases">
        <title>Implementing the SeqCode for naming new Mesorhizobium species isolated from Vachellia karroo root nodules.</title>
        <authorList>
            <person name="Van Lill M."/>
        </authorList>
    </citation>
    <scope>NUCLEOTIDE SEQUENCE [LARGE SCALE GENOMIC DNA]</scope>
    <source>
        <strain evidence="4 5">MSK 1335</strain>
    </source>
</reference>
<organism evidence="4 5">
    <name type="scientific">Mesorhizobium montanum</name>
    <dbReference type="NCBI Taxonomy" id="3072323"/>
    <lineage>
        <taxon>Bacteria</taxon>
        <taxon>Pseudomonadati</taxon>
        <taxon>Pseudomonadota</taxon>
        <taxon>Alphaproteobacteria</taxon>
        <taxon>Hyphomicrobiales</taxon>
        <taxon>Phyllobacteriaceae</taxon>
        <taxon>Mesorhizobium</taxon>
    </lineage>
</organism>
<feature type="transmembrane region" description="Helical" evidence="1">
    <location>
        <begin position="402"/>
        <end position="423"/>
    </location>
</feature>
<keyword evidence="4" id="KW-0012">Acyltransferase</keyword>
<keyword evidence="4" id="KW-0808">Transferase</keyword>
<name>A0ABU4ZQ84_9HYPH</name>
<proteinExistence type="predicted"/>
<feature type="transmembrane region" description="Helical" evidence="1">
    <location>
        <begin position="295"/>
        <end position="315"/>
    </location>
</feature>
<feature type="transmembrane region" description="Helical" evidence="1">
    <location>
        <begin position="78"/>
        <end position="97"/>
    </location>
</feature>
<keyword evidence="1" id="KW-0472">Membrane</keyword>
<dbReference type="GO" id="GO:0016746">
    <property type="term" value="F:acyltransferase activity"/>
    <property type="evidence" value="ECO:0007669"/>
    <property type="project" value="UniProtKB-KW"/>
</dbReference>
<keyword evidence="1" id="KW-1133">Transmembrane helix</keyword>
<protein>
    <submittedName>
        <fullName evidence="4">Acyltransferase family protein</fullName>
        <ecNumber evidence="4">2.3.1.-</ecNumber>
    </submittedName>
</protein>
<comment type="caution">
    <text evidence="4">The sequence shown here is derived from an EMBL/GenBank/DDBJ whole genome shotgun (WGS) entry which is preliminary data.</text>
</comment>
<dbReference type="InterPro" id="IPR002656">
    <property type="entry name" value="Acyl_transf_3_dom"/>
</dbReference>
<evidence type="ECO:0000256" key="1">
    <source>
        <dbReference type="SAM" id="Phobius"/>
    </source>
</evidence>
<feature type="transmembrane region" description="Helical" evidence="1">
    <location>
        <begin position="12"/>
        <end position="30"/>
    </location>
</feature>
<evidence type="ECO:0000313" key="5">
    <source>
        <dbReference type="Proteomes" id="UP001276840"/>
    </source>
</evidence>
<feature type="transmembrane region" description="Helical" evidence="1">
    <location>
        <begin position="36"/>
        <end position="57"/>
    </location>
</feature>
<dbReference type="InterPro" id="IPR050879">
    <property type="entry name" value="Acyltransferase_3"/>
</dbReference>
<dbReference type="Pfam" id="PF01757">
    <property type="entry name" value="Acyl_transf_3"/>
    <property type="match status" value="1"/>
</dbReference>
<feature type="domain" description="SGNH" evidence="3">
    <location>
        <begin position="456"/>
        <end position="694"/>
    </location>
</feature>
<evidence type="ECO:0000313" key="4">
    <source>
        <dbReference type="EMBL" id="MDX8527510.1"/>
    </source>
</evidence>
<dbReference type="RefSeq" id="WP_320235446.1">
    <property type="nucleotide sequence ID" value="NZ_JAVIJF010000018.1"/>
</dbReference>
<gene>
    <name evidence="4" type="ORF">RFM68_23710</name>
</gene>
<evidence type="ECO:0000259" key="2">
    <source>
        <dbReference type="Pfam" id="PF01757"/>
    </source>
</evidence>
<feature type="transmembrane region" description="Helical" evidence="1">
    <location>
        <begin position="212"/>
        <end position="232"/>
    </location>
</feature>
<dbReference type="Proteomes" id="UP001276840">
    <property type="component" value="Unassembled WGS sequence"/>
</dbReference>
<keyword evidence="5" id="KW-1185">Reference proteome</keyword>
<feature type="transmembrane region" description="Helical" evidence="1">
    <location>
        <begin position="370"/>
        <end position="390"/>
    </location>
</feature>
<accession>A0ABU4ZQ84</accession>
<feature type="domain" description="Acyltransferase 3" evidence="2">
    <location>
        <begin position="11"/>
        <end position="387"/>
    </location>
</feature>
<dbReference type="EC" id="2.3.1.-" evidence="4"/>
<evidence type="ECO:0000259" key="3">
    <source>
        <dbReference type="Pfam" id="PF19040"/>
    </source>
</evidence>
<sequence length="703" mass="77071">MSTSAQDFRPDIEGLRALAVAGVIAFHFGLTALPGGFAGVDIFFVISGYLITRHLAAEIADTGRLDLLRFYARRARRLLPAALFVIAATLAAGAVILSPEEQALYSKGAMFASAYMINLWLIRWSFDYFANDATSNPFIHYWSLSVEEQFYLAWPALLMLAAWLERFAVSRKRRTAPAFRFDAIPNGRVRRSRRAEPFHTFPGIALKPGKRAIVVAIGVVGLVSFVFCAWLTSVSQPWAFYFSPLRAWEFAAGGLASMAPARLLQERPRLGRALSLAGLAMIGTAYLTFSEDAPFPGFLALLPVAGTVLLLKAGAAGARDDMRNSDWNYVNAALALPPLQWIGKLSYSLYLWHWPVIVYAGMLAPELTPAERLACLALTLALSALSYHLIENPIRRNGWLMANAARALVPALLLTGTGVAAAYGNARLAVHDLDAEQRIIAASAAEPSTARAKAGCVQDYETATPKPCVFGDGQRIIALFGDSHADHWSTPLIEAGRKNGYRVVTWLKNSCRASRISVWSSELKRAYAECDRWREQAINEIIEARPALVVISELALTSGRKMAGRAGDTESQDADWRAGLRSTLTSLSKAGLKVAFIRDVPFNNENVDTCVARALWRDKTPSLCDQTRAYAANDKMAAVEREIVDSVPGASYVDLTDRFCSATVCHVFINGKLAFRDQHHLATPFAESLEPEVEKRVISKVGR</sequence>
<dbReference type="InterPro" id="IPR043968">
    <property type="entry name" value="SGNH"/>
</dbReference>
<dbReference type="Pfam" id="PF19040">
    <property type="entry name" value="SGNH"/>
    <property type="match status" value="1"/>
</dbReference>
<feature type="transmembrane region" description="Helical" evidence="1">
    <location>
        <begin position="151"/>
        <end position="169"/>
    </location>
</feature>
<dbReference type="PANTHER" id="PTHR23028">
    <property type="entry name" value="ACETYLTRANSFERASE"/>
    <property type="match status" value="1"/>
</dbReference>
<dbReference type="EMBL" id="JAVIJF010000018">
    <property type="protein sequence ID" value="MDX8527510.1"/>
    <property type="molecule type" value="Genomic_DNA"/>
</dbReference>